<keyword evidence="1" id="KW-0472">Membrane</keyword>
<comment type="caution">
    <text evidence="2">The sequence shown here is derived from an EMBL/GenBank/DDBJ whole genome shotgun (WGS) entry which is preliminary data.</text>
</comment>
<name>A0A8T0IPK2_CERPU</name>
<keyword evidence="1" id="KW-1133">Transmembrane helix</keyword>
<dbReference type="InterPro" id="IPR008390">
    <property type="entry name" value="AWPM-19"/>
</dbReference>
<dbReference type="PANTHER" id="PTHR33294">
    <property type="entry name" value="AWPM-19-LIKE FAMILY PROTEIN"/>
    <property type="match status" value="1"/>
</dbReference>
<keyword evidence="3" id="KW-1185">Reference proteome</keyword>
<dbReference type="AlphaFoldDB" id="A0A8T0IPK2"/>
<proteinExistence type="predicted"/>
<protein>
    <submittedName>
        <fullName evidence="2">Uncharacterized protein</fullName>
    </submittedName>
</protein>
<dbReference type="PANTHER" id="PTHR33294:SF5">
    <property type="entry name" value="AWPM-19-LIKE FAMILY PROTEIN"/>
    <property type="match status" value="1"/>
</dbReference>
<evidence type="ECO:0000313" key="3">
    <source>
        <dbReference type="Proteomes" id="UP000822688"/>
    </source>
</evidence>
<dbReference type="EMBL" id="CM026422">
    <property type="protein sequence ID" value="KAG0585674.1"/>
    <property type="molecule type" value="Genomic_DNA"/>
</dbReference>
<dbReference type="Pfam" id="PF05512">
    <property type="entry name" value="AWPM-19"/>
    <property type="match status" value="1"/>
</dbReference>
<evidence type="ECO:0000313" key="2">
    <source>
        <dbReference type="EMBL" id="KAG0585674.1"/>
    </source>
</evidence>
<evidence type="ECO:0000256" key="1">
    <source>
        <dbReference type="SAM" id="Phobius"/>
    </source>
</evidence>
<dbReference type="Proteomes" id="UP000822688">
    <property type="component" value="Chromosome 2"/>
</dbReference>
<sequence length="92" mass="9887">APPGTSTARDASSHHLRLWRTETLAAAAATSLIAWLFTLLAMGTACKEIHTAGYRTKRLIVTRMGSLVGAWLELGWSSEQLGEEGGCCKFVP</sequence>
<feature type="non-terminal residue" evidence="2">
    <location>
        <position position="92"/>
    </location>
</feature>
<feature type="transmembrane region" description="Helical" evidence="1">
    <location>
        <begin position="24"/>
        <end position="45"/>
    </location>
</feature>
<reference evidence="2" key="1">
    <citation type="submission" date="2020-06" db="EMBL/GenBank/DDBJ databases">
        <title>WGS assembly of Ceratodon purpureus strain R40.</title>
        <authorList>
            <person name="Carey S.B."/>
            <person name="Jenkins J."/>
            <person name="Shu S."/>
            <person name="Lovell J.T."/>
            <person name="Sreedasyam A."/>
            <person name="Maumus F."/>
            <person name="Tiley G.P."/>
            <person name="Fernandez-Pozo N."/>
            <person name="Barry K."/>
            <person name="Chen C."/>
            <person name="Wang M."/>
            <person name="Lipzen A."/>
            <person name="Daum C."/>
            <person name="Saski C.A."/>
            <person name="Payton A.C."/>
            <person name="Mcbreen J.C."/>
            <person name="Conrad R.E."/>
            <person name="Kollar L.M."/>
            <person name="Olsson S."/>
            <person name="Huttunen S."/>
            <person name="Landis J.B."/>
            <person name="Wickett N.J."/>
            <person name="Johnson M.G."/>
            <person name="Rensing S.A."/>
            <person name="Grimwood J."/>
            <person name="Schmutz J."/>
            <person name="Mcdaniel S.F."/>
        </authorList>
    </citation>
    <scope>NUCLEOTIDE SEQUENCE</scope>
    <source>
        <strain evidence="2">R40</strain>
    </source>
</reference>
<gene>
    <name evidence="2" type="ORF">KC19_2G028800</name>
</gene>
<organism evidence="2 3">
    <name type="scientific">Ceratodon purpureus</name>
    <name type="common">Fire moss</name>
    <name type="synonym">Dicranum purpureum</name>
    <dbReference type="NCBI Taxonomy" id="3225"/>
    <lineage>
        <taxon>Eukaryota</taxon>
        <taxon>Viridiplantae</taxon>
        <taxon>Streptophyta</taxon>
        <taxon>Embryophyta</taxon>
        <taxon>Bryophyta</taxon>
        <taxon>Bryophytina</taxon>
        <taxon>Bryopsida</taxon>
        <taxon>Dicranidae</taxon>
        <taxon>Pseudoditrichales</taxon>
        <taxon>Ditrichaceae</taxon>
        <taxon>Ceratodon</taxon>
    </lineage>
</organism>
<feature type="non-terminal residue" evidence="2">
    <location>
        <position position="1"/>
    </location>
</feature>
<keyword evidence="1" id="KW-0812">Transmembrane</keyword>
<accession>A0A8T0IPK2</accession>